<comment type="caution">
    <text evidence="1">The sequence shown here is derived from an EMBL/GenBank/DDBJ whole genome shotgun (WGS) entry which is preliminary data.</text>
</comment>
<proteinExistence type="predicted"/>
<gene>
    <name evidence="1" type="ORF">PVAP13_5NG262840</name>
</gene>
<protein>
    <submittedName>
        <fullName evidence="1">Uncharacterized protein</fullName>
    </submittedName>
</protein>
<dbReference type="AlphaFoldDB" id="A0A8T0S029"/>
<keyword evidence="2" id="KW-1185">Reference proteome</keyword>
<evidence type="ECO:0000313" key="1">
    <source>
        <dbReference type="EMBL" id="KAG2590408.1"/>
    </source>
</evidence>
<accession>A0A8T0S029</accession>
<dbReference type="EMBL" id="CM029046">
    <property type="protein sequence ID" value="KAG2590408.1"/>
    <property type="molecule type" value="Genomic_DNA"/>
</dbReference>
<organism evidence="1 2">
    <name type="scientific">Panicum virgatum</name>
    <name type="common">Blackwell switchgrass</name>
    <dbReference type="NCBI Taxonomy" id="38727"/>
    <lineage>
        <taxon>Eukaryota</taxon>
        <taxon>Viridiplantae</taxon>
        <taxon>Streptophyta</taxon>
        <taxon>Embryophyta</taxon>
        <taxon>Tracheophyta</taxon>
        <taxon>Spermatophyta</taxon>
        <taxon>Magnoliopsida</taxon>
        <taxon>Liliopsida</taxon>
        <taxon>Poales</taxon>
        <taxon>Poaceae</taxon>
        <taxon>PACMAD clade</taxon>
        <taxon>Panicoideae</taxon>
        <taxon>Panicodae</taxon>
        <taxon>Paniceae</taxon>
        <taxon>Panicinae</taxon>
        <taxon>Panicum</taxon>
        <taxon>Panicum sect. Hiantes</taxon>
    </lineage>
</organism>
<name>A0A8T0S029_PANVG</name>
<evidence type="ECO:0000313" key="2">
    <source>
        <dbReference type="Proteomes" id="UP000823388"/>
    </source>
</evidence>
<sequence>MGQVPHGVLYGPNDYTPHEAAPMEFRFPQVQGVYLPQPVVGQARMSNGLRVRRFAPTTLTREIIFGGEHAALTHPENPEDTGSPQYHLLDDFPPYFARGPYGPF</sequence>
<dbReference type="Proteomes" id="UP000823388">
    <property type="component" value="Chromosome 5N"/>
</dbReference>
<reference evidence="1" key="1">
    <citation type="submission" date="2020-05" db="EMBL/GenBank/DDBJ databases">
        <title>WGS assembly of Panicum virgatum.</title>
        <authorList>
            <person name="Lovell J.T."/>
            <person name="Jenkins J."/>
            <person name="Shu S."/>
            <person name="Juenger T.E."/>
            <person name="Schmutz J."/>
        </authorList>
    </citation>
    <scope>NUCLEOTIDE SEQUENCE</scope>
    <source>
        <strain evidence="1">AP13</strain>
    </source>
</reference>